<reference evidence="2 3" key="1">
    <citation type="submission" date="2023-10" db="EMBL/GenBank/DDBJ databases">
        <title>Chromosome-scale genome assembly provides insights into flower coloration mechanisms of Canna indica.</title>
        <authorList>
            <person name="Li C."/>
        </authorList>
    </citation>
    <scope>NUCLEOTIDE SEQUENCE [LARGE SCALE GENOMIC DNA]</scope>
    <source>
        <tissue evidence="2">Flower</tissue>
    </source>
</reference>
<accession>A0AAQ3QDW6</accession>
<dbReference type="InterPro" id="IPR036047">
    <property type="entry name" value="F-box-like_dom_sf"/>
</dbReference>
<dbReference type="SUPFAM" id="SSF81383">
    <property type="entry name" value="F-box domain"/>
    <property type="match status" value="1"/>
</dbReference>
<name>A0AAQ3QDW6_9LILI</name>
<evidence type="ECO:0000313" key="3">
    <source>
        <dbReference type="Proteomes" id="UP001327560"/>
    </source>
</evidence>
<dbReference type="PANTHER" id="PTHR34049:SF1">
    <property type="entry name" value="F-BOX PROTEIN SKIP27"/>
    <property type="match status" value="1"/>
</dbReference>
<evidence type="ECO:0000259" key="1">
    <source>
        <dbReference type="PROSITE" id="PS50181"/>
    </source>
</evidence>
<dbReference type="InterPro" id="IPR045286">
    <property type="entry name" value="FBS1-like"/>
</dbReference>
<proteinExistence type="predicted"/>
<keyword evidence="3" id="KW-1185">Reference proteome</keyword>
<gene>
    <name evidence="2" type="ORF">Cni_G13597</name>
</gene>
<protein>
    <recommendedName>
        <fullName evidence="1">F-box domain-containing protein</fullName>
    </recommendedName>
</protein>
<dbReference type="PROSITE" id="PS50181">
    <property type="entry name" value="FBOX"/>
    <property type="match status" value="1"/>
</dbReference>
<dbReference type="Proteomes" id="UP001327560">
    <property type="component" value="Chromosome 4"/>
</dbReference>
<organism evidence="2 3">
    <name type="scientific">Canna indica</name>
    <name type="common">Indian-shot</name>
    <dbReference type="NCBI Taxonomy" id="4628"/>
    <lineage>
        <taxon>Eukaryota</taxon>
        <taxon>Viridiplantae</taxon>
        <taxon>Streptophyta</taxon>
        <taxon>Embryophyta</taxon>
        <taxon>Tracheophyta</taxon>
        <taxon>Spermatophyta</taxon>
        <taxon>Magnoliopsida</taxon>
        <taxon>Liliopsida</taxon>
        <taxon>Zingiberales</taxon>
        <taxon>Cannaceae</taxon>
        <taxon>Canna</taxon>
    </lineage>
</organism>
<dbReference type="EMBL" id="CP136893">
    <property type="protein sequence ID" value="WOL04875.1"/>
    <property type="molecule type" value="Genomic_DNA"/>
</dbReference>
<feature type="domain" description="F-box" evidence="1">
    <location>
        <begin position="48"/>
        <end position="79"/>
    </location>
</feature>
<dbReference type="InterPro" id="IPR001810">
    <property type="entry name" value="F-box_dom"/>
</dbReference>
<evidence type="ECO:0000313" key="2">
    <source>
        <dbReference type="EMBL" id="WOL04875.1"/>
    </source>
</evidence>
<dbReference type="PANTHER" id="PTHR34049">
    <property type="entry name" value="F-BOX PROTEIN SKIP27"/>
    <property type="match status" value="1"/>
</dbReference>
<sequence length="155" mass="17254">MAVGNIHQSGLKFVRNTRILGTKRVELSNYCPPIDSPSPKRPSRMPKSNRLEALPQDILVKVLCKVDHSDLKQLLLVSKLVNGATLTARELHFAFSTPSSKSMFKREMNVADGEEAPDAPRQRRIAKSRLDGSKLSSIVVALFRSPEETELVSEM</sequence>
<dbReference type="CDD" id="cd09917">
    <property type="entry name" value="F-box_SF"/>
    <property type="match status" value="1"/>
</dbReference>
<dbReference type="AlphaFoldDB" id="A0AAQ3QDW6"/>